<evidence type="ECO:0000313" key="2">
    <source>
        <dbReference type="EnsemblMetazoa" id="AEPI004796-PA"/>
    </source>
</evidence>
<organism evidence="2 3">
    <name type="scientific">Anopheles epiroticus</name>
    <dbReference type="NCBI Taxonomy" id="199890"/>
    <lineage>
        <taxon>Eukaryota</taxon>
        <taxon>Metazoa</taxon>
        <taxon>Ecdysozoa</taxon>
        <taxon>Arthropoda</taxon>
        <taxon>Hexapoda</taxon>
        <taxon>Insecta</taxon>
        <taxon>Pterygota</taxon>
        <taxon>Neoptera</taxon>
        <taxon>Endopterygota</taxon>
        <taxon>Diptera</taxon>
        <taxon>Nematocera</taxon>
        <taxon>Culicoidea</taxon>
        <taxon>Culicidae</taxon>
        <taxon>Anophelinae</taxon>
        <taxon>Anopheles</taxon>
    </lineage>
</organism>
<dbReference type="VEuPathDB" id="VectorBase:AEPI004796"/>
<evidence type="ECO:0000256" key="1">
    <source>
        <dbReference type="SAM" id="MobiDB-lite"/>
    </source>
</evidence>
<sequence>MRTKSNVRFIPKVLDLTQRQDQLLPATAVEEPQSVQETVKTMNTNHHTDIANSAAKVRKVRAKKHQAVGKPPSSKQRSKRTLNGPAGVPVPSVQPIGPTSILYQFDLTQRINQKLRMLEDRQKLMHIVHASTGNNMLGDDYPSLHGWNRQQTVPLEFPITPIALSHVRETASVAVYVPVTSV</sequence>
<keyword evidence="3" id="KW-1185">Reference proteome</keyword>
<protein>
    <submittedName>
        <fullName evidence="2">Uncharacterized protein</fullName>
    </submittedName>
</protein>
<accession>A0A182PCZ1</accession>
<name>A0A182PCZ1_9DIPT</name>
<dbReference type="EnsemblMetazoa" id="AEPI004796-RA">
    <property type="protein sequence ID" value="AEPI004796-PA"/>
    <property type="gene ID" value="AEPI004796"/>
</dbReference>
<feature type="region of interest" description="Disordered" evidence="1">
    <location>
        <begin position="58"/>
        <end position="93"/>
    </location>
</feature>
<reference evidence="2" key="2">
    <citation type="submission" date="2020-05" db="UniProtKB">
        <authorList>
            <consortium name="EnsemblMetazoa"/>
        </authorList>
    </citation>
    <scope>IDENTIFICATION</scope>
    <source>
        <strain evidence="2">Epiroticus2</strain>
    </source>
</reference>
<feature type="compositionally biased region" description="Basic residues" evidence="1">
    <location>
        <begin position="58"/>
        <end position="67"/>
    </location>
</feature>
<evidence type="ECO:0000313" key="3">
    <source>
        <dbReference type="Proteomes" id="UP000075885"/>
    </source>
</evidence>
<dbReference type="Proteomes" id="UP000075885">
    <property type="component" value="Unassembled WGS sequence"/>
</dbReference>
<reference evidence="3" key="1">
    <citation type="submission" date="2013-03" db="EMBL/GenBank/DDBJ databases">
        <title>The Genome Sequence of Anopheles epiroticus epiroticus2.</title>
        <authorList>
            <consortium name="The Broad Institute Genomics Platform"/>
            <person name="Neafsey D.E."/>
            <person name="Howell P."/>
            <person name="Walker B."/>
            <person name="Young S.K."/>
            <person name="Zeng Q."/>
            <person name="Gargeya S."/>
            <person name="Fitzgerald M."/>
            <person name="Haas B."/>
            <person name="Abouelleil A."/>
            <person name="Allen A.W."/>
            <person name="Alvarado L."/>
            <person name="Arachchi H.M."/>
            <person name="Berlin A.M."/>
            <person name="Chapman S.B."/>
            <person name="Gainer-Dewar J."/>
            <person name="Goldberg J."/>
            <person name="Griggs A."/>
            <person name="Gujja S."/>
            <person name="Hansen M."/>
            <person name="Howarth C."/>
            <person name="Imamovic A."/>
            <person name="Ireland A."/>
            <person name="Larimer J."/>
            <person name="McCowan C."/>
            <person name="Murphy C."/>
            <person name="Pearson M."/>
            <person name="Poon T.W."/>
            <person name="Priest M."/>
            <person name="Roberts A."/>
            <person name="Saif S."/>
            <person name="Shea T."/>
            <person name="Sisk P."/>
            <person name="Sykes S."/>
            <person name="Wortman J."/>
            <person name="Nusbaum C."/>
            <person name="Birren B."/>
        </authorList>
    </citation>
    <scope>NUCLEOTIDE SEQUENCE [LARGE SCALE GENOMIC DNA]</scope>
    <source>
        <strain evidence="3">Epiroticus2</strain>
    </source>
</reference>
<proteinExistence type="predicted"/>
<dbReference type="AlphaFoldDB" id="A0A182PCZ1"/>